<reference evidence="2" key="1">
    <citation type="submission" date="2019-02" db="EMBL/GenBank/DDBJ databases">
        <authorList>
            <person name="Gruber-Vodicka R. H."/>
            <person name="Seah K. B. B."/>
        </authorList>
    </citation>
    <scope>NUCLEOTIDE SEQUENCE</scope>
    <source>
        <strain evidence="1">BECK_BZ163</strain>
        <strain evidence="2">BECK_BZ165</strain>
    </source>
</reference>
<sequence>MTTSGAMELNVRAPPDWLETLVRNRKRPTHLPEQPSPHNTTFTSLLGIPSPALLMLTTRNASRLPLS</sequence>
<gene>
    <name evidence="1" type="ORF">BECKFM1743A_GA0114220_108342</name>
    <name evidence="2" type="ORF">BECKFM1743C_GA0114222_110072</name>
</gene>
<dbReference type="EMBL" id="CAADEZ010000834">
    <property type="protein sequence ID" value="VFJ75431.1"/>
    <property type="molecule type" value="Genomic_DNA"/>
</dbReference>
<evidence type="ECO:0000313" key="2">
    <source>
        <dbReference type="EMBL" id="VFJ77608.1"/>
    </source>
</evidence>
<name>A0A450U395_9GAMM</name>
<accession>A0A450U395</accession>
<organism evidence="2">
    <name type="scientific">Candidatus Kentrum sp. FM</name>
    <dbReference type="NCBI Taxonomy" id="2126340"/>
    <lineage>
        <taxon>Bacteria</taxon>
        <taxon>Pseudomonadati</taxon>
        <taxon>Pseudomonadota</taxon>
        <taxon>Gammaproteobacteria</taxon>
        <taxon>Candidatus Kentrum</taxon>
    </lineage>
</organism>
<evidence type="ECO:0000313" key="1">
    <source>
        <dbReference type="EMBL" id="VFJ75431.1"/>
    </source>
</evidence>
<dbReference type="AlphaFoldDB" id="A0A450U395"/>
<dbReference type="EMBL" id="CAADFA010001007">
    <property type="protein sequence ID" value="VFJ77608.1"/>
    <property type="molecule type" value="Genomic_DNA"/>
</dbReference>
<proteinExistence type="predicted"/>
<protein>
    <submittedName>
        <fullName evidence="2">Uncharacterized protein</fullName>
    </submittedName>
</protein>